<dbReference type="PANTHER" id="PTHR12706:SF33">
    <property type="entry name" value="PROTEIN WITH HELICASE_C DOMAIN"/>
    <property type="match status" value="1"/>
</dbReference>
<dbReference type="GO" id="GO:0005634">
    <property type="term" value="C:nucleus"/>
    <property type="evidence" value="ECO:0007669"/>
    <property type="project" value="TreeGrafter"/>
</dbReference>
<dbReference type="InterPro" id="IPR026741">
    <property type="entry name" value="SNO"/>
</dbReference>
<evidence type="ECO:0000313" key="6">
    <source>
        <dbReference type="EMBL" id="KAK9833324.1"/>
    </source>
</evidence>
<organism evidence="6 7">
    <name type="scientific">Elliptochloris bilobata</name>
    <dbReference type="NCBI Taxonomy" id="381761"/>
    <lineage>
        <taxon>Eukaryota</taxon>
        <taxon>Viridiplantae</taxon>
        <taxon>Chlorophyta</taxon>
        <taxon>core chlorophytes</taxon>
        <taxon>Trebouxiophyceae</taxon>
        <taxon>Trebouxiophyceae incertae sedis</taxon>
        <taxon>Elliptochloris clade</taxon>
        <taxon>Elliptochloris</taxon>
    </lineage>
</organism>
<reference evidence="6 7" key="1">
    <citation type="journal article" date="2024" name="Nat. Commun.">
        <title>Phylogenomics reveals the evolutionary origins of lichenization in chlorophyte algae.</title>
        <authorList>
            <person name="Puginier C."/>
            <person name="Libourel C."/>
            <person name="Otte J."/>
            <person name="Skaloud P."/>
            <person name="Haon M."/>
            <person name="Grisel S."/>
            <person name="Petersen M."/>
            <person name="Berrin J.G."/>
            <person name="Delaux P.M."/>
            <person name="Dal Grande F."/>
            <person name="Keller J."/>
        </authorList>
    </citation>
    <scope>NUCLEOTIDE SEQUENCE [LARGE SCALE GENOMIC DNA]</scope>
    <source>
        <strain evidence="6 7">SAG 245.80</strain>
    </source>
</reference>
<dbReference type="Pfam" id="PF25373">
    <property type="entry name" value="SBNO"/>
    <property type="match status" value="1"/>
</dbReference>
<feature type="domain" description="Strawberry notch helicase C" evidence="3">
    <location>
        <begin position="515"/>
        <end position="841"/>
    </location>
</feature>
<dbReference type="GO" id="GO:0031490">
    <property type="term" value="F:chromatin DNA binding"/>
    <property type="evidence" value="ECO:0007669"/>
    <property type="project" value="TreeGrafter"/>
</dbReference>
<dbReference type="AlphaFoldDB" id="A0AAW1RI77"/>
<dbReference type="Gene3D" id="3.40.50.300">
    <property type="entry name" value="P-loop containing nucleotide triphosphate hydrolases"/>
    <property type="match status" value="1"/>
</dbReference>
<dbReference type="EMBL" id="JALJOU010000037">
    <property type="protein sequence ID" value="KAK9833324.1"/>
    <property type="molecule type" value="Genomic_DNA"/>
</dbReference>
<dbReference type="GO" id="GO:0042393">
    <property type="term" value="F:histone binding"/>
    <property type="evidence" value="ECO:0007669"/>
    <property type="project" value="TreeGrafter"/>
</dbReference>
<protein>
    <submittedName>
        <fullName evidence="6">Uncharacterized protein</fullName>
    </submittedName>
</protein>
<evidence type="ECO:0000256" key="1">
    <source>
        <dbReference type="ARBA" id="ARBA00006992"/>
    </source>
</evidence>
<proteinExistence type="inferred from homology"/>
<dbReference type="Pfam" id="PF13872">
    <property type="entry name" value="AAA_34"/>
    <property type="match status" value="1"/>
</dbReference>
<evidence type="ECO:0000313" key="7">
    <source>
        <dbReference type="Proteomes" id="UP001445335"/>
    </source>
</evidence>
<feature type="compositionally biased region" description="Low complexity" evidence="2">
    <location>
        <begin position="1"/>
        <end position="16"/>
    </location>
</feature>
<dbReference type="InterPro" id="IPR039187">
    <property type="entry name" value="SNO_AAA"/>
</dbReference>
<evidence type="ECO:0000259" key="3">
    <source>
        <dbReference type="Pfam" id="PF13871"/>
    </source>
</evidence>
<evidence type="ECO:0000256" key="2">
    <source>
        <dbReference type="SAM" id="MobiDB-lite"/>
    </source>
</evidence>
<comment type="caution">
    <text evidence="6">The sequence shown here is derived from an EMBL/GenBank/DDBJ whole genome shotgun (WGS) entry which is preliminary data.</text>
</comment>
<comment type="similarity">
    <text evidence="1">Belongs to the SBNO family.</text>
</comment>
<gene>
    <name evidence="6" type="ORF">WJX81_006479</name>
</gene>
<dbReference type="InterPro" id="IPR026937">
    <property type="entry name" value="SBNO_Helicase_C_dom"/>
</dbReference>
<accession>A0AAW1RI77</accession>
<evidence type="ECO:0000259" key="4">
    <source>
        <dbReference type="Pfam" id="PF13872"/>
    </source>
</evidence>
<dbReference type="Proteomes" id="UP001445335">
    <property type="component" value="Unassembled WGS sequence"/>
</dbReference>
<keyword evidence="7" id="KW-1185">Reference proteome</keyword>
<dbReference type="GO" id="GO:0006355">
    <property type="term" value="P:regulation of DNA-templated transcription"/>
    <property type="evidence" value="ECO:0007669"/>
    <property type="project" value="InterPro"/>
</dbReference>
<dbReference type="SUPFAM" id="SSF52540">
    <property type="entry name" value="P-loop containing nucleoside triphosphate hydrolases"/>
    <property type="match status" value="2"/>
</dbReference>
<evidence type="ECO:0000259" key="5">
    <source>
        <dbReference type="Pfam" id="PF25373"/>
    </source>
</evidence>
<feature type="region of interest" description="Disordered" evidence="2">
    <location>
        <begin position="1"/>
        <end position="37"/>
    </location>
</feature>
<dbReference type="Pfam" id="PF13871">
    <property type="entry name" value="Helicase_C_4"/>
    <property type="match status" value="1"/>
</dbReference>
<dbReference type="InterPro" id="IPR027417">
    <property type="entry name" value="P-loop_NTPase"/>
</dbReference>
<name>A0AAW1RI77_9CHLO</name>
<dbReference type="InterPro" id="IPR057332">
    <property type="entry name" value="SBNO_a/b_dom"/>
</dbReference>
<sequence length="1172" mass="128011">MATDSAPRALKAAFKAASRRNEARAVDDEERGLDDSVPEALSKDVFSTYVCRTIKQPQSRPHPGDIAEATSLSAISLPHTDYPLFNALPPEVVSEGKLSQLQLEGVMYACAKHQELLPSGERAGFFIGDGAGVGKGRQIAGIVMDNFTRNRRQAVWLSTSSDLHYDAERDLRALGCHVPVINNCQSLDLAKDSATTRDGVLFMTYTTLVLSGKGRSRLQQVIDWVGGPAWDGCLIFDECHKAKNFTPGKEAASTKVATTVLAIQRQLPRARVVYCSATGVSEVGNLAYMCRLGLWGAGSAFKDFEAFLDTMKRRGVSFLEMLAMEMKAEGYYVARGLSFRQAEFMELHCNLTPEQTALYDAATELWQDLRVRLVEALQLTGTTSRDVWKPYWATQQRFFKLLCISMKVPTVVREAKAALEAGFAVVIGLQSTGEAALDSLNKQPGDECGWVSTTREMLLRFVALHFPTRREVPRANTKPGATSAEAVEQGAEVAECVQSRAHLEDAIEAAKLPSNFLDELIHVLDGPDHVAEMTGRRARVVADERGRVKFRLRAKPDSADMDSLNVRETAAFMRGQKLVAIVSDAASTGISLHASADAVNQHRRIHLTIELPWSADKAIQQLGRSHRSNQVSAPIYKLVVTDVGGERRFAASVARRLQSLGALTRGDRRAASGADLSEYNFDSPLGRKSLRKMYDHILLESELLPNGVNLMDVVEDTPEPEAEEVLAPMALGLRGERGRASAEEMVASVQGLHRRLRDCVDIMGVGVGLPRADHIAEEGITPAAGPASAGTKDVGDVRRFLNRLLGLPVARQNLLFSYFAATLAAEVRSAKAEGRFFEGFSDLGGSLYGDALPQLQPLWKDVHNERAVTFRHDLTLDRGLSFDAALRRLDHERKDGDASGFYTSRHNMFGRSMTVLALQRPGGTNYFCVLRPNTGESYFDMERDELRSKYQPMKRPEDARGGWEEVYQSSLHACMHGTNCNQGPTCQVGRRLTRVTILTGSIVRVWGSLERVLERYQGMLSRSDRTMRVVRADFGAHGSLIGVRYPERLLSDVVATLNAARDASAEAAAATSGVPPGSNPSPAALAAGLPELASAALRAAAMGAGGAMVSEPVAPVDARSYARMLRPPKTMLNFFQPKPKQAEPTAQLGKRKAADAAVDVSLAEKRALRIHS</sequence>
<feature type="domain" description="SBNO alpha/beta" evidence="5">
    <location>
        <begin position="880"/>
        <end position="991"/>
    </location>
</feature>
<dbReference type="PANTHER" id="PTHR12706">
    <property type="entry name" value="STRAWBERRY NOTCH-RELATED"/>
    <property type="match status" value="1"/>
</dbReference>
<feature type="domain" description="Strawberry notch AAA" evidence="4">
    <location>
        <begin position="61"/>
        <end position="361"/>
    </location>
</feature>